<accession>A0A5B7FQZ8</accession>
<dbReference type="Proteomes" id="UP000324222">
    <property type="component" value="Unassembled WGS sequence"/>
</dbReference>
<dbReference type="AlphaFoldDB" id="A0A5B7FQZ8"/>
<evidence type="ECO:0000313" key="2">
    <source>
        <dbReference type="Proteomes" id="UP000324222"/>
    </source>
</evidence>
<gene>
    <name evidence="1" type="ORF">E2C01_044033</name>
</gene>
<keyword evidence="2" id="KW-1185">Reference proteome</keyword>
<reference evidence="1 2" key="1">
    <citation type="submission" date="2019-05" db="EMBL/GenBank/DDBJ databases">
        <title>Another draft genome of Portunus trituberculatus and its Hox gene families provides insights of decapod evolution.</title>
        <authorList>
            <person name="Jeong J.-H."/>
            <person name="Song I."/>
            <person name="Kim S."/>
            <person name="Choi T."/>
            <person name="Kim D."/>
            <person name="Ryu S."/>
            <person name="Kim W."/>
        </authorList>
    </citation>
    <scope>NUCLEOTIDE SEQUENCE [LARGE SCALE GENOMIC DNA]</scope>
    <source>
        <tissue evidence="1">Muscle</tissue>
    </source>
</reference>
<dbReference type="EMBL" id="VSRR010009349">
    <property type="protein sequence ID" value="MPC50210.1"/>
    <property type="molecule type" value="Genomic_DNA"/>
</dbReference>
<evidence type="ECO:0000313" key="1">
    <source>
        <dbReference type="EMBL" id="MPC50210.1"/>
    </source>
</evidence>
<name>A0A5B7FQZ8_PORTR</name>
<sequence length="86" mass="9648">MIPTHSSTVCKGTSHYILYFYHIRKDVFNKVRRIAGKYSAPFKQVLGSATVRPADNKTVAKLFAEHFASVSRKDPAAPGARHRQSM</sequence>
<proteinExistence type="predicted"/>
<comment type="caution">
    <text evidence="1">The sequence shown here is derived from an EMBL/GenBank/DDBJ whole genome shotgun (WGS) entry which is preliminary data.</text>
</comment>
<organism evidence="1 2">
    <name type="scientific">Portunus trituberculatus</name>
    <name type="common">Swimming crab</name>
    <name type="synonym">Neptunus trituberculatus</name>
    <dbReference type="NCBI Taxonomy" id="210409"/>
    <lineage>
        <taxon>Eukaryota</taxon>
        <taxon>Metazoa</taxon>
        <taxon>Ecdysozoa</taxon>
        <taxon>Arthropoda</taxon>
        <taxon>Crustacea</taxon>
        <taxon>Multicrustacea</taxon>
        <taxon>Malacostraca</taxon>
        <taxon>Eumalacostraca</taxon>
        <taxon>Eucarida</taxon>
        <taxon>Decapoda</taxon>
        <taxon>Pleocyemata</taxon>
        <taxon>Brachyura</taxon>
        <taxon>Eubrachyura</taxon>
        <taxon>Portunoidea</taxon>
        <taxon>Portunidae</taxon>
        <taxon>Portuninae</taxon>
        <taxon>Portunus</taxon>
    </lineage>
</organism>
<protein>
    <submittedName>
        <fullName evidence="1">Uncharacterized protein</fullName>
    </submittedName>
</protein>